<dbReference type="Pfam" id="PF13238">
    <property type="entry name" value="AAA_18"/>
    <property type="match status" value="1"/>
</dbReference>
<dbReference type="Proteomes" id="UP000597656">
    <property type="component" value="Unassembled WGS sequence"/>
</dbReference>
<accession>A0ABQ2HFZ1</accession>
<proteinExistence type="predicted"/>
<evidence type="ECO:0000313" key="2">
    <source>
        <dbReference type="Proteomes" id="UP000597656"/>
    </source>
</evidence>
<reference evidence="2" key="1">
    <citation type="journal article" date="2019" name="Int. J. Syst. Evol. Microbiol.">
        <title>The Global Catalogue of Microorganisms (GCM) 10K type strain sequencing project: providing services to taxonomists for standard genome sequencing and annotation.</title>
        <authorList>
            <consortium name="The Broad Institute Genomics Platform"/>
            <consortium name="The Broad Institute Genome Sequencing Center for Infectious Disease"/>
            <person name="Wu L."/>
            <person name="Ma J."/>
        </authorList>
    </citation>
    <scope>NUCLEOTIDE SEQUENCE [LARGE SCALE GENOMIC DNA]</scope>
    <source>
        <strain evidence="2">CGMCC 4.7319</strain>
    </source>
</reference>
<dbReference type="EMBL" id="BMNC01000002">
    <property type="protein sequence ID" value="GGM78760.1"/>
    <property type="molecule type" value="Genomic_DNA"/>
</dbReference>
<name>A0ABQ2HFZ1_9PSEU</name>
<protein>
    <submittedName>
        <fullName evidence="1">Uncharacterized protein</fullName>
    </submittedName>
</protein>
<gene>
    <name evidence="1" type="ORF">GCM10011609_13130</name>
</gene>
<evidence type="ECO:0000313" key="1">
    <source>
        <dbReference type="EMBL" id="GGM78760.1"/>
    </source>
</evidence>
<dbReference type="Gene3D" id="3.40.50.300">
    <property type="entry name" value="P-loop containing nucleotide triphosphate hydrolases"/>
    <property type="match status" value="1"/>
</dbReference>
<comment type="caution">
    <text evidence="1">The sequence shown here is derived from an EMBL/GenBank/DDBJ whole genome shotgun (WGS) entry which is preliminary data.</text>
</comment>
<organism evidence="1 2">
    <name type="scientific">Lentzea pudingi</name>
    <dbReference type="NCBI Taxonomy" id="1789439"/>
    <lineage>
        <taxon>Bacteria</taxon>
        <taxon>Bacillati</taxon>
        <taxon>Actinomycetota</taxon>
        <taxon>Actinomycetes</taxon>
        <taxon>Pseudonocardiales</taxon>
        <taxon>Pseudonocardiaceae</taxon>
        <taxon>Lentzea</taxon>
    </lineage>
</organism>
<dbReference type="InterPro" id="IPR027417">
    <property type="entry name" value="P-loop_NTPase"/>
</dbReference>
<sequence>MKALLITGPVGVGKTTVAEEVGSRLAAADVPHALIDLDWLSACWPAPSQDPFHFELQLRNLAAVVRNYVEAGVHRIVLAGVVESRADRERYAEVIGAKLNVCRLKADLSVVHARLARRHHAEADLRWHLNRAEELEMLFAAAWIEDFVVSADQPVAEVAQDVISWWLAAERLPIEPVASE</sequence>
<dbReference type="SUPFAM" id="SSF52540">
    <property type="entry name" value="P-loop containing nucleoside triphosphate hydrolases"/>
    <property type="match status" value="1"/>
</dbReference>
<dbReference type="RefSeq" id="WP_189153723.1">
    <property type="nucleotide sequence ID" value="NZ_BMNC01000002.1"/>
</dbReference>
<keyword evidence="2" id="KW-1185">Reference proteome</keyword>